<evidence type="ECO:0000313" key="2">
    <source>
        <dbReference type="Proteomes" id="UP001147752"/>
    </source>
</evidence>
<accession>A0A9W9RAV8</accession>
<dbReference type="OrthoDB" id="4353558at2759"/>
<dbReference type="RefSeq" id="XP_056574337.1">
    <property type="nucleotide sequence ID" value="XM_056728522.1"/>
</dbReference>
<organism evidence="1 2">
    <name type="scientific">Penicillium concentricum</name>
    <dbReference type="NCBI Taxonomy" id="293559"/>
    <lineage>
        <taxon>Eukaryota</taxon>
        <taxon>Fungi</taxon>
        <taxon>Dikarya</taxon>
        <taxon>Ascomycota</taxon>
        <taxon>Pezizomycotina</taxon>
        <taxon>Eurotiomycetes</taxon>
        <taxon>Eurotiomycetidae</taxon>
        <taxon>Eurotiales</taxon>
        <taxon>Aspergillaceae</taxon>
        <taxon>Penicillium</taxon>
    </lineage>
</organism>
<reference evidence="1" key="1">
    <citation type="submission" date="2022-12" db="EMBL/GenBank/DDBJ databases">
        <authorList>
            <person name="Petersen C."/>
        </authorList>
    </citation>
    <scope>NUCLEOTIDE SEQUENCE</scope>
    <source>
        <strain evidence="1">IBT 3081</strain>
    </source>
</reference>
<evidence type="ECO:0000313" key="1">
    <source>
        <dbReference type="EMBL" id="KAJ5356190.1"/>
    </source>
</evidence>
<keyword evidence="2" id="KW-1185">Reference proteome</keyword>
<dbReference type="EMBL" id="JAPZBT010000006">
    <property type="protein sequence ID" value="KAJ5356190.1"/>
    <property type="molecule type" value="Genomic_DNA"/>
</dbReference>
<sequence>MGHFNKFRGMETGQIVAIHLETTRSRSVTFRSPDFHSISLRRLQHDQFQGGSDEKLTAISWILNVTCERVRAVISTNGNRRNPPILVPEQPPPFDQVRKLHFERQNDDGCKESIIKAEAYFTDQSIVGLVFVYTSGKTVSTGELDTKARQTVHFAPGARIVGLSAAFESIYRKIIEIEFEVERNEQPRGRCEKLELSIAPAGDRRSILNSYQRDVWFKNNASARSYKWVFEGDKVYKPPSGSRLVGIYMGCQELSRIGALYEPNVSQ</sequence>
<comment type="caution">
    <text evidence="1">The sequence shown here is derived from an EMBL/GenBank/DDBJ whole genome shotgun (WGS) entry which is preliminary data.</text>
</comment>
<proteinExistence type="predicted"/>
<protein>
    <submittedName>
        <fullName evidence="1">Uncharacterized protein</fullName>
    </submittedName>
</protein>
<dbReference type="AlphaFoldDB" id="A0A9W9RAV8"/>
<dbReference type="GeneID" id="81467705"/>
<gene>
    <name evidence="1" type="ORF">N7517_010799</name>
</gene>
<reference evidence="1" key="2">
    <citation type="journal article" date="2023" name="IMA Fungus">
        <title>Comparative genomic study of the Penicillium genus elucidates a diverse pangenome and 15 lateral gene transfer events.</title>
        <authorList>
            <person name="Petersen C."/>
            <person name="Sorensen T."/>
            <person name="Nielsen M.R."/>
            <person name="Sondergaard T.E."/>
            <person name="Sorensen J.L."/>
            <person name="Fitzpatrick D.A."/>
            <person name="Frisvad J.C."/>
            <person name="Nielsen K.L."/>
        </authorList>
    </citation>
    <scope>NUCLEOTIDE SEQUENCE</scope>
    <source>
        <strain evidence="1">IBT 3081</strain>
    </source>
</reference>
<dbReference type="Proteomes" id="UP001147752">
    <property type="component" value="Unassembled WGS sequence"/>
</dbReference>
<name>A0A9W9RAV8_9EURO</name>